<comment type="caution">
    <text evidence="3">The sequence shown here is derived from an EMBL/GenBank/DDBJ whole genome shotgun (WGS) entry which is preliminary data.</text>
</comment>
<feature type="compositionally biased region" description="Polar residues" evidence="1">
    <location>
        <begin position="11"/>
        <end position="25"/>
    </location>
</feature>
<dbReference type="InterPro" id="IPR036047">
    <property type="entry name" value="F-box-like_dom_sf"/>
</dbReference>
<dbReference type="InterPro" id="IPR001810">
    <property type="entry name" value="F-box_dom"/>
</dbReference>
<dbReference type="Proteomes" id="UP000812287">
    <property type="component" value="Unassembled WGS sequence"/>
</dbReference>
<dbReference type="CDD" id="cd09917">
    <property type="entry name" value="F-box_SF"/>
    <property type="match status" value="1"/>
</dbReference>
<dbReference type="RefSeq" id="XP_043042390.1">
    <property type="nucleotide sequence ID" value="XM_043182060.1"/>
</dbReference>
<evidence type="ECO:0000313" key="4">
    <source>
        <dbReference type="Proteomes" id="UP000812287"/>
    </source>
</evidence>
<dbReference type="AlphaFoldDB" id="A0A9P7VYQ2"/>
<evidence type="ECO:0000313" key="3">
    <source>
        <dbReference type="EMBL" id="KAG7448890.1"/>
    </source>
</evidence>
<dbReference type="Gene3D" id="1.20.1280.50">
    <property type="match status" value="1"/>
</dbReference>
<dbReference type="OrthoDB" id="2322499at2759"/>
<evidence type="ECO:0000259" key="2">
    <source>
        <dbReference type="PROSITE" id="PS50181"/>
    </source>
</evidence>
<gene>
    <name evidence="3" type="ORF">BT62DRAFT_732470</name>
</gene>
<dbReference type="PROSITE" id="PS50181">
    <property type="entry name" value="FBOX"/>
    <property type="match status" value="1"/>
</dbReference>
<dbReference type="SUPFAM" id="SSF81383">
    <property type="entry name" value="F-box domain"/>
    <property type="match status" value="1"/>
</dbReference>
<feature type="region of interest" description="Disordered" evidence="1">
    <location>
        <begin position="1"/>
        <end position="29"/>
    </location>
</feature>
<sequence>MKRSTRINDKPITSDNANTSTSARPSKTRKVMSAMAAEDSLSLSKIRRGRLAQFFKSQLAKVPLEIYLEIFSYLGSVDLLRLSRTTKHFRNFLMSRSVLSLWKSAFSYVAPLSKLYPPMSEPAIIDFVFEKGCNYCASNKHSYPMTMTTTKNASLDYRVYHVNIDVC</sequence>
<proteinExistence type="predicted"/>
<reference evidence="3" key="1">
    <citation type="submission" date="2020-11" db="EMBL/GenBank/DDBJ databases">
        <title>Adaptations for nitrogen fixation in a non-lichenized fungal sporocarp promotes dispersal by wood-feeding termites.</title>
        <authorList>
            <consortium name="DOE Joint Genome Institute"/>
            <person name="Koch R.A."/>
            <person name="Yoon G."/>
            <person name="Arayal U."/>
            <person name="Lail K."/>
            <person name="Amirebrahimi M."/>
            <person name="Labutti K."/>
            <person name="Lipzen A."/>
            <person name="Riley R."/>
            <person name="Barry K."/>
            <person name="Henrissat B."/>
            <person name="Grigoriev I.V."/>
            <person name="Herr J.R."/>
            <person name="Aime M.C."/>
        </authorList>
    </citation>
    <scope>NUCLEOTIDE SEQUENCE</scope>
    <source>
        <strain evidence="3">MCA 3950</strain>
    </source>
</reference>
<accession>A0A9P7VYQ2</accession>
<name>A0A9P7VYQ2_9AGAR</name>
<dbReference type="SMART" id="SM00256">
    <property type="entry name" value="FBOX"/>
    <property type="match status" value="1"/>
</dbReference>
<protein>
    <recommendedName>
        <fullName evidence="2">F-box domain-containing protein</fullName>
    </recommendedName>
</protein>
<keyword evidence="4" id="KW-1185">Reference proteome</keyword>
<dbReference type="EMBL" id="MU250529">
    <property type="protein sequence ID" value="KAG7448890.1"/>
    <property type="molecule type" value="Genomic_DNA"/>
</dbReference>
<dbReference type="Pfam" id="PF12937">
    <property type="entry name" value="F-box-like"/>
    <property type="match status" value="1"/>
</dbReference>
<evidence type="ECO:0000256" key="1">
    <source>
        <dbReference type="SAM" id="MobiDB-lite"/>
    </source>
</evidence>
<organism evidence="3 4">
    <name type="scientific">Guyanagaster necrorhizus</name>
    <dbReference type="NCBI Taxonomy" id="856835"/>
    <lineage>
        <taxon>Eukaryota</taxon>
        <taxon>Fungi</taxon>
        <taxon>Dikarya</taxon>
        <taxon>Basidiomycota</taxon>
        <taxon>Agaricomycotina</taxon>
        <taxon>Agaricomycetes</taxon>
        <taxon>Agaricomycetidae</taxon>
        <taxon>Agaricales</taxon>
        <taxon>Marasmiineae</taxon>
        <taxon>Physalacriaceae</taxon>
        <taxon>Guyanagaster</taxon>
    </lineage>
</organism>
<dbReference type="GeneID" id="66104356"/>
<feature type="domain" description="F-box" evidence="2">
    <location>
        <begin position="56"/>
        <end position="105"/>
    </location>
</feature>